<evidence type="ECO:0000256" key="5">
    <source>
        <dbReference type="ARBA" id="ARBA00022825"/>
    </source>
</evidence>
<name>K0S9Y5_THAOC</name>
<keyword evidence="5 8" id="KW-0720">Serine protease</keyword>
<evidence type="ECO:0000256" key="1">
    <source>
        <dbReference type="ARBA" id="ARBA00011073"/>
    </source>
</evidence>
<feature type="compositionally biased region" description="Basic residues" evidence="9">
    <location>
        <begin position="66"/>
        <end position="80"/>
    </location>
</feature>
<feature type="active site" description="Charge relay system" evidence="8">
    <location>
        <position position="401"/>
    </location>
</feature>
<keyword evidence="10" id="KW-0732">Signal</keyword>
<feature type="compositionally biased region" description="Low complexity" evidence="9">
    <location>
        <begin position="790"/>
        <end position="824"/>
    </location>
</feature>
<dbReference type="eggNOG" id="KOG1153">
    <property type="taxonomic scope" value="Eukaryota"/>
</dbReference>
<dbReference type="InterPro" id="IPR000209">
    <property type="entry name" value="Peptidase_S8/S53_dom"/>
</dbReference>
<dbReference type="InterPro" id="IPR022398">
    <property type="entry name" value="Peptidase_S8_His-AS"/>
</dbReference>
<comment type="similarity">
    <text evidence="1 8">Belongs to the peptidase S8 family.</text>
</comment>
<reference evidence="12 13" key="1">
    <citation type="journal article" date="2012" name="Genome Biol.">
        <title>Genome and low-iron response of an oceanic diatom adapted to chronic iron limitation.</title>
        <authorList>
            <person name="Lommer M."/>
            <person name="Specht M."/>
            <person name="Roy A.S."/>
            <person name="Kraemer L."/>
            <person name="Andreson R."/>
            <person name="Gutowska M.A."/>
            <person name="Wolf J."/>
            <person name="Bergner S.V."/>
            <person name="Schilhabel M.B."/>
            <person name="Klostermeier U.C."/>
            <person name="Beiko R.G."/>
            <person name="Rosenstiel P."/>
            <person name="Hippler M."/>
            <person name="Laroche J."/>
        </authorList>
    </citation>
    <scope>NUCLEOTIDE SEQUENCE [LARGE SCALE GENOMIC DNA]</scope>
    <source>
        <strain evidence="12 13">CCMP1005</strain>
    </source>
</reference>
<dbReference type="GO" id="GO:0004252">
    <property type="term" value="F:serine-type endopeptidase activity"/>
    <property type="evidence" value="ECO:0007669"/>
    <property type="project" value="UniProtKB-UniRule"/>
</dbReference>
<feature type="region of interest" description="Disordered" evidence="9">
    <location>
        <begin position="647"/>
        <end position="687"/>
    </location>
</feature>
<evidence type="ECO:0000256" key="6">
    <source>
        <dbReference type="ARBA" id="ARBA00023529"/>
    </source>
</evidence>
<dbReference type="InterPro" id="IPR023828">
    <property type="entry name" value="Peptidase_S8_Ser-AS"/>
</dbReference>
<evidence type="ECO:0000256" key="8">
    <source>
        <dbReference type="PROSITE-ProRule" id="PRU01240"/>
    </source>
</evidence>
<evidence type="ECO:0000256" key="3">
    <source>
        <dbReference type="ARBA" id="ARBA00022723"/>
    </source>
</evidence>
<evidence type="ECO:0000256" key="10">
    <source>
        <dbReference type="SAM" id="SignalP"/>
    </source>
</evidence>
<dbReference type="EC" id="3.4.21.62" evidence="7"/>
<dbReference type="SUPFAM" id="SSF52743">
    <property type="entry name" value="Subtilisin-like"/>
    <property type="match status" value="1"/>
</dbReference>
<feature type="chain" id="PRO_5003836976" description="subtilisin" evidence="10">
    <location>
        <begin position="21"/>
        <end position="1279"/>
    </location>
</feature>
<comment type="caution">
    <text evidence="12">The sequence shown here is derived from an EMBL/GenBank/DDBJ whole genome shotgun (WGS) entry which is preliminary data.</text>
</comment>
<dbReference type="Pfam" id="PF00082">
    <property type="entry name" value="Peptidase_S8"/>
    <property type="match status" value="1"/>
</dbReference>
<comment type="catalytic activity">
    <reaction evidence="6">
        <text>Hydrolysis of proteins with broad specificity for peptide bonds, and a preference for a large uncharged residue in P1. Hydrolyzes peptide amides.</text>
        <dbReference type="EC" id="3.4.21.62"/>
    </reaction>
</comment>
<dbReference type="InterPro" id="IPR036852">
    <property type="entry name" value="Peptidase_S8/S53_dom_sf"/>
</dbReference>
<dbReference type="InterPro" id="IPR034202">
    <property type="entry name" value="Subtilisin_Carlsberg-like"/>
</dbReference>
<dbReference type="OrthoDB" id="43334at2759"/>
<dbReference type="PANTHER" id="PTHR43806">
    <property type="entry name" value="PEPTIDASE S8"/>
    <property type="match status" value="1"/>
</dbReference>
<feature type="region of interest" description="Disordered" evidence="9">
    <location>
        <begin position="1006"/>
        <end position="1034"/>
    </location>
</feature>
<organism evidence="12 13">
    <name type="scientific">Thalassiosira oceanica</name>
    <name type="common">Marine diatom</name>
    <dbReference type="NCBI Taxonomy" id="159749"/>
    <lineage>
        <taxon>Eukaryota</taxon>
        <taxon>Sar</taxon>
        <taxon>Stramenopiles</taxon>
        <taxon>Ochrophyta</taxon>
        <taxon>Bacillariophyta</taxon>
        <taxon>Coscinodiscophyceae</taxon>
        <taxon>Thalassiosirophycidae</taxon>
        <taxon>Thalassiosirales</taxon>
        <taxon>Thalassiosiraceae</taxon>
        <taxon>Thalassiosira</taxon>
    </lineage>
</organism>
<keyword evidence="13" id="KW-1185">Reference proteome</keyword>
<dbReference type="EMBL" id="AGNL01019611">
    <property type="protein sequence ID" value="EJK61704.1"/>
    <property type="molecule type" value="Genomic_DNA"/>
</dbReference>
<feature type="region of interest" description="Disordered" evidence="9">
    <location>
        <begin position="45"/>
        <end position="100"/>
    </location>
</feature>
<feature type="domain" description="Peptidase S8/S53" evidence="11">
    <location>
        <begin position="190"/>
        <end position="451"/>
    </location>
</feature>
<proteinExistence type="inferred from homology"/>
<keyword evidence="4 8" id="KW-0378">Hydrolase</keyword>
<feature type="compositionally biased region" description="Polar residues" evidence="9">
    <location>
        <begin position="1012"/>
        <end position="1029"/>
    </location>
</feature>
<dbReference type="PROSITE" id="PS00138">
    <property type="entry name" value="SUBTILASE_SER"/>
    <property type="match status" value="1"/>
</dbReference>
<feature type="signal peptide" evidence="10">
    <location>
        <begin position="1"/>
        <end position="20"/>
    </location>
</feature>
<dbReference type="PANTHER" id="PTHR43806:SF11">
    <property type="entry name" value="CEREVISIN-RELATED"/>
    <property type="match status" value="1"/>
</dbReference>
<dbReference type="InterPro" id="IPR050131">
    <property type="entry name" value="Peptidase_S8_subtilisin-like"/>
</dbReference>
<evidence type="ECO:0000256" key="7">
    <source>
        <dbReference type="ARBA" id="ARBA00023619"/>
    </source>
</evidence>
<dbReference type="PRINTS" id="PR00723">
    <property type="entry name" value="SUBTILISIN"/>
</dbReference>
<feature type="active site" description="Charge relay system" evidence="8">
    <location>
        <position position="236"/>
    </location>
</feature>
<evidence type="ECO:0000256" key="2">
    <source>
        <dbReference type="ARBA" id="ARBA00022670"/>
    </source>
</evidence>
<sequence>MVRYTSSSLVLLAAIGSSLAKQTILVGFSNRDAYDEVVRHATAPGEGKASNIAEPNMFRRPLNVGRKSKRRGRGPGRKLPGRNGYDGNTPDPTEPEPEPEMTIGYAKVDYTDDADIDKEIEELGKILGVTVAELDGEVKALGFPTNGKEGKKNKGSSLRGQMERVLAESTPWGIGMVNIIPYWEVTPQADVTICVIDTGYDLGHEDLPDTIDGVTGFTPSNGGGSFGVWDVDGGGHGTHVAGTIGAIGSNGVGVVGVNPDPSKFKFRIGKGLGDSGSGSYSGIIECIEDCVSSGADVISMSLGGSGSNSLMESACEAAYDDGVLVVAAAGNSGSTDYLYPASYPVVMSVASVAEGGGPESDTYGELSSFSTRNDQVEIAGPGSDVVSTTPNDNYDSYSGTSMATPHVSAVAAWLISLFPNCEANQIRNAMINSSQEPPRAIDGYDNLYGHGIVDAGAAYSLLSSANCVGAGGMSSSDAGKTLSQMAQGGAYQRDIGCTVDAHCYLGDPSFGTRYCSDTNTCATVPGTAPSPSPTASPTPFAPCVGTDVKVTVEFKTDAYPSESSWRISQSCGSGFSKSSDGFTETNTVNIDNYCTSDGAFMFTITDSWGDGLFDPGYYKVYIDDVLQISEGPPVNFGSTYTKSFGSCGGTPPTTPPRPQCRPTTGNPTNQPSRPPVPVTANPTSGSSCNGSELKVDVLTDLYAYETSYVIRDLCDEGKVLFTKDDFDQNEFEYTETYCVSDGMYEFEISDSYGDGYGSGSYTVHMDGELKAEGGNFGASEKTEFGSCGGNSTPRPTTSNPTTSNPTTANPTTSNPTKNPTSDPTAHPTTAEPSNDPTSSPTTPEPTKNPTKSPTLSPTFDPTLSPSLNPTTKNPTIAPTPSPSTKPTNSPTSDPTSQPSLSPVTPTDTTIKVELLLDDYPEETSWSIIDTCEGGGEIVSGENYTVAGEAVSVEVTVPRGRFMMNIIDTFGDGVCCNHGQGKYEVFMDGLLVADGDEFDAMESHFFGNCGDGPQTQKPTGEPTTNATPRPSSAPVPASFDALVGTPACNDIQSICSTAGTSLLDKKEVWGELNPPNTLDNCADGTAGSYLTDESVESVTVVATDSAGNSVEGVLSAGGFAKVKAVVYAWNNGAGSYVDFFKTSDIVSPNWVPLNSGTSPVGQGGLVDVESPAFQLSNTAAIQAVRVGIRFQGSQSPCPTGGYDENDDLAFKVDMTSASDAVMVAVAPPVTASPSSSQVTIDCPAMVKDRCLEATECYWGRPNASNRNRVRRNENKSCHKL</sequence>
<keyword evidence="2 8" id="KW-0645">Protease</keyword>
<dbReference type="PROSITE" id="PS51892">
    <property type="entry name" value="SUBTILASE"/>
    <property type="match status" value="1"/>
</dbReference>
<dbReference type="CDD" id="cd07477">
    <property type="entry name" value="Peptidases_S8_Subtilisin_subset"/>
    <property type="match status" value="1"/>
</dbReference>
<gene>
    <name evidence="12" type="ORF">THAOC_17759</name>
</gene>
<dbReference type="GO" id="GO:0046872">
    <property type="term" value="F:metal ion binding"/>
    <property type="evidence" value="ECO:0007669"/>
    <property type="project" value="UniProtKB-KW"/>
</dbReference>
<dbReference type="Gene3D" id="3.40.50.200">
    <property type="entry name" value="Peptidase S8/S53 domain"/>
    <property type="match status" value="1"/>
</dbReference>
<evidence type="ECO:0000313" key="13">
    <source>
        <dbReference type="Proteomes" id="UP000266841"/>
    </source>
</evidence>
<evidence type="ECO:0000313" key="12">
    <source>
        <dbReference type="EMBL" id="EJK61704.1"/>
    </source>
</evidence>
<dbReference type="GO" id="GO:0005615">
    <property type="term" value="C:extracellular space"/>
    <property type="evidence" value="ECO:0007669"/>
    <property type="project" value="TreeGrafter"/>
</dbReference>
<feature type="compositionally biased region" description="Low complexity" evidence="9">
    <location>
        <begin position="884"/>
        <end position="902"/>
    </location>
</feature>
<evidence type="ECO:0000256" key="9">
    <source>
        <dbReference type="SAM" id="MobiDB-lite"/>
    </source>
</evidence>
<dbReference type="PROSITE" id="PS00137">
    <property type="entry name" value="SUBTILASE_HIS"/>
    <property type="match status" value="1"/>
</dbReference>
<feature type="compositionally biased region" description="Low complexity" evidence="9">
    <location>
        <begin position="831"/>
        <end position="854"/>
    </location>
</feature>
<feature type="active site" description="Charge relay system" evidence="8">
    <location>
        <position position="197"/>
    </location>
</feature>
<keyword evidence="3" id="KW-0479">Metal-binding</keyword>
<feature type="compositionally biased region" description="Polar residues" evidence="9">
    <location>
        <begin position="855"/>
        <end position="873"/>
    </location>
</feature>
<evidence type="ECO:0000256" key="4">
    <source>
        <dbReference type="ARBA" id="ARBA00022801"/>
    </source>
</evidence>
<accession>K0S9Y5</accession>
<dbReference type="GO" id="GO:0006508">
    <property type="term" value="P:proteolysis"/>
    <property type="evidence" value="ECO:0007669"/>
    <property type="project" value="UniProtKB-KW"/>
</dbReference>
<feature type="region of interest" description="Disordered" evidence="9">
    <location>
        <begin position="774"/>
        <end position="906"/>
    </location>
</feature>
<evidence type="ECO:0000259" key="11">
    <source>
        <dbReference type="Pfam" id="PF00082"/>
    </source>
</evidence>
<dbReference type="OMA" id="WIGARAH"/>
<dbReference type="InterPro" id="IPR015500">
    <property type="entry name" value="Peptidase_S8_subtilisin-rel"/>
</dbReference>
<protein>
    <recommendedName>
        <fullName evidence="7">subtilisin</fullName>
        <ecNumber evidence="7">3.4.21.62</ecNumber>
    </recommendedName>
</protein>
<dbReference type="AlphaFoldDB" id="K0S9Y5"/>
<dbReference type="Proteomes" id="UP000266841">
    <property type="component" value="Unassembled WGS sequence"/>
</dbReference>